<feature type="region of interest" description="Disordered" evidence="1">
    <location>
        <begin position="51"/>
        <end position="77"/>
    </location>
</feature>
<dbReference type="Pfam" id="PF09954">
    <property type="entry name" value="DUF2188"/>
    <property type="match status" value="1"/>
</dbReference>
<protein>
    <recommendedName>
        <fullName evidence="4">DUF2188 domain-containing protein</fullName>
    </recommendedName>
</protein>
<evidence type="ECO:0008006" key="4">
    <source>
        <dbReference type="Google" id="ProtNLM"/>
    </source>
</evidence>
<proteinExistence type="predicted"/>
<organism evidence="2 3">
    <name type="scientific">Hathewaya proteolytica DSM 3090</name>
    <dbReference type="NCBI Taxonomy" id="1121331"/>
    <lineage>
        <taxon>Bacteria</taxon>
        <taxon>Bacillati</taxon>
        <taxon>Bacillota</taxon>
        <taxon>Clostridia</taxon>
        <taxon>Eubacteriales</taxon>
        <taxon>Clostridiaceae</taxon>
        <taxon>Hathewaya</taxon>
    </lineage>
</organism>
<dbReference type="InterPro" id="IPR018691">
    <property type="entry name" value="DUF2188"/>
</dbReference>
<gene>
    <name evidence="2" type="ORF">SAMN02745248_01253</name>
</gene>
<dbReference type="RefSeq" id="WP_072903269.1">
    <property type="nucleotide sequence ID" value="NZ_FRAD01000009.1"/>
</dbReference>
<accession>A0A1M6N3G6</accession>
<evidence type="ECO:0000256" key="1">
    <source>
        <dbReference type="SAM" id="MobiDB-lite"/>
    </source>
</evidence>
<dbReference type="AlphaFoldDB" id="A0A1M6N3G6"/>
<dbReference type="Proteomes" id="UP000183952">
    <property type="component" value="Unassembled WGS sequence"/>
</dbReference>
<reference evidence="2 3" key="1">
    <citation type="submission" date="2016-11" db="EMBL/GenBank/DDBJ databases">
        <authorList>
            <person name="Jaros S."/>
            <person name="Januszkiewicz K."/>
            <person name="Wedrychowicz H."/>
        </authorList>
    </citation>
    <scope>NUCLEOTIDE SEQUENCE [LARGE SCALE GENOMIC DNA]</scope>
    <source>
        <strain evidence="2 3">DSM 3090</strain>
    </source>
</reference>
<evidence type="ECO:0000313" key="2">
    <source>
        <dbReference type="EMBL" id="SHJ90275.1"/>
    </source>
</evidence>
<feature type="compositionally biased region" description="Basic and acidic residues" evidence="1">
    <location>
        <begin position="58"/>
        <end position="69"/>
    </location>
</feature>
<evidence type="ECO:0000313" key="3">
    <source>
        <dbReference type="Proteomes" id="UP000183952"/>
    </source>
</evidence>
<dbReference type="EMBL" id="FRAD01000009">
    <property type="protein sequence ID" value="SHJ90275.1"/>
    <property type="molecule type" value="Genomic_DNA"/>
</dbReference>
<name>A0A1M6N3G6_9CLOT</name>
<keyword evidence="3" id="KW-1185">Reference proteome</keyword>
<dbReference type="STRING" id="1121331.SAMN02745248_01253"/>
<sequence>MSRNVYHVVHNSDKEVWQVKKEGSSTAIKNCDTKNEAIDYAVELAKNNKPSQVKIHKKDGTIESERTYGDDPCPPRG</sequence>